<evidence type="ECO:0000313" key="2">
    <source>
        <dbReference type="WBParaSite" id="ALUE_0000966601-mRNA-1"/>
    </source>
</evidence>
<reference evidence="2" key="1">
    <citation type="submission" date="2017-02" db="UniProtKB">
        <authorList>
            <consortium name="WormBaseParasite"/>
        </authorList>
    </citation>
    <scope>IDENTIFICATION</scope>
</reference>
<dbReference type="Proteomes" id="UP000036681">
    <property type="component" value="Unplaced"/>
</dbReference>
<sequence>MYVRVYIVYWRDRIVLLSLPLASTEGEAFCADGGDGGEVAAAAASSSFTKAAVRCTHKRANSFGHPMLSSSVTRGALCDHRPRRHTTPSLRVAAAHGSFRRQPLPILIAFSSSPYQLHPFELHPCLSF</sequence>
<keyword evidence="1" id="KW-1185">Reference proteome</keyword>
<proteinExistence type="predicted"/>
<organism evidence="1 2">
    <name type="scientific">Ascaris lumbricoides</name>
    <name type="common">Giant roundworm</name>
    <dbReference type="NCBI Taxonomy" id="6252"/>
    <lineage>
        <taxon>Eukaryota</taxon>
        <taxon>Metazoa</taxon>
        <taxon>Ecdysozoa</taxon>
        <taxon>Nematoda</taxon>
        <taxon>Chromadorea</taxon>
        <taxon>Rhabditida</taxon>
        <taxon>Spirurina</taxon>
        <taxon>Ascaridomorpha</taxon>
        <taxon>Ascaridoidea</taxon>
        <taxon>Ascarididae</taxon>
        <taxon>Ascaris</taxon>
    </lineage>
</organism>
<name>A0A0M3I0J9_ASCLU</name>
<dbReference type="AlphaFoldDB" id="A0A0M3I0J9"/>
<protein>
    <submittedName>
        <fullName evidence="2">Secreted protein</fullName>
    </submittedName>
</protein>
<evidence type="ECO:0000313" key="1">
    <source>
        <dbReference type="Proteomes" id="UP000036681"/>
    </source>
</evidence>
<accession>A0A0M3I0J9</accession>
<dbReference type="WBParaSite" id="ALUE_0000966601-mRNA-1">
    <property type="protein sequence ID" value="ALUE_0000966601-mRNA-1"/>
    <property type="gene ID" value="ALUE_0000966601"/>
</dbReference>